<evidence type="ECO:0000313" key="2">
    <source>
        <dbReference type="Proteomes" id="UP000196803"/>
    </source>
</evidence>
<reference evidence="1 2" key="1">
    <citation type="submission" date="2017-05" db="EMBL/GenBank/DDBJ databases">
        <authorList>
            <person name="Varghese N."/>
            <person name="Submissions S."/>
        </authorList>
    </citation>
    <scope>NUCLEOTIDE SEQUENCE [LARGE SCALE GENOMIC DNA]</scope>
    <source>
        <strain evidence="1 2">MACB1020</strain>
    </source>
</reference>
<name>A0ABY1S697_CALBS</name>
<dbReference type="Proteomes" id="UP000196803">
    <property type="component" value="Unassembled WGS sequence"/>
</dbReference>
<sequence>MIIKFLLFDYKKSFKNYFALGLLTGLYIFFGKTLSLENCHLEIFALFF</sequence>
<protein>
    <submittedName>
        <fullName evidence="1">Uncharacterized protein</fullName>
    </submittedName>
</protein>
<dbReference type="EMBL" id="FXXC01000001">
    <property type="protein sequence ID" value="SMR91873.1"/>
    <property type="molecule type" value="Genomic_DNA"/>
</dbReference>
<comment type="caution">
    <text evidence="1">The sequence shown here is derived from an EMBL/GenBank/DDBJ whole genome shotgun (WGS) entry which is preliminary data.</text>
</comment>
<gene>
    <name evidence="1" type="ORF">SAMN05216240_0695</name>
</gene>
<keyword evidence="2" id="KW-1185">Reference proteome</keyword>
<accession>A0ABY1S697</accession>
<proteinExistence type="predicted"/>
<organism evidence="1 2">
    <name type="scientific">Caldicellulosiruptor bescii</name>
    <name type="common">Anaerocellum thermophilum</name>
    <dbReference type="NCBI Taxonomy" id="31899"/>
    <lineage>
        <taxon>Bacteria</taxon>
        <taxon>Bacillati</taxon>
        <taxon>Bacillota</taxon>
        <taxon>Bacillota incertae sedis</taxon>
        <taxon>Caldicellulosiruptorales</taxon>
        <taxon>Caldicellulosiruptoraceae</taxon>
        <taxon>Caldicellulosiruptor</taxon>
    </lineage>
</organism>
<evidence type="ECO:0000313" key="1">
    <source>
        <dbReference type="EMBL" id="SMR91873.1"/>
    </source>
</evidence>